<proteinExistence type="inferred from homology"/>
<evidence type="ECO:0000256" key="2">
    <source>
        <dbReference type="ARBA" id="ARBA00022730"/>
    </source>
</evidence>
<comment type="function">
    <text evidence="6">One of the early assembly proteins it binds 23S rRNA. One of the proteins that surrounds the polypeptide exit tunnel on the outside of the ribosome. Forms the main docking site for trigger factor binding to the ribosome.</text>
</comment>
<dbReference type="SUPFAM" id="SSF54189">
    <property type="entry name" value="Ribosomal proteins S24e, L23 and L15e"/>
    <property type="match status" value="1"/>
</dbReference>
<dbReference type="NCBIfam" id="NF004359">
    <property type="entry name" value="PRK05738.1-3"/>
    <property type="match status" value="1"/>
</dbReference>
<evidence type="ECO:0000256" key="5">
    <source>
        <dbReference type="ARBA" id="ARBA00023274"/>
    </source>
</evidence>
<protein>
    <recommendedName>
        <fullName evidence="6">Large ribosomal subunit protein uL23</fullName>
    </recommendedName>
</protein>
<dbReference type="GO" id="GO:0003735">
    <property type="term" value="F:structural constituent of ribosome"/>
    <property type="evidence" value="ECO:0007669"/>
    <property type="project" value="InterPro"/>
</dbReference>
<dbReference type="AlphaFoldDB" id="A0A494XDJ1"/>
<keyword evidence="5 6" id="KW-0687">Ribonucleoprotein</keyword>
<dbReference type="Gene3D" id="3.30.70.330">
    <property type="match status" value="1"/>
</dbReference>
<comment type="similarity">
    <text evidence="1 6">Belongs to the universal ribosomal protein uL23 family.</text>
</comment>
<name>A0A494XDJ1_9BURK</name>
<dbReference type="NCBIfam" id="NF004363">
    <property type="entry name" value="PRK05738.2-4"/>
    <property type="match status" value="1"/>
</dbReference>
<dbReference type="OrthoDB" id="9793353at2"/>
<keyword evidence="3 6" id="KW-0694">RNA-binding</keyword>
<evidence type="ECO:0000256" key="6">
    <source>
        <dbReference type="HAMAP-Rule" id="MF_01369"/>
    </source>
</evidence>
<dbReference type="GO" id="GO:0019843">
    <property type="term" value="F:rRNA binding"/>
    <property type="evidence" value="ECO:0007669"/>
    <property type="project" value="UniProtKB-UniRule"/>
</dbReference>
<dbReference type="InterPro" id="IPR012677">
    <property type="entry name" value="Nucleotide-bd_a/b_plait_sf"/>
</dbReference>
<gene>
    <name evidence="6" type="primary">rplW</name>
    <name evidence="7" type="ORF">D7S86_25385</name>
</gene>
<evidence type="ECO:0000256" key="3">
    <source>
        <dbReference type="ARBA" id="ARBA00022884"/>
    </source>
</evidence>
<dbReference type="PANTHER" id="PTHR11620">
    <property type="entry name" value="60S RIBOSOMAL PROTEIN L23A"/>
    <property type="match status" value="1"/>
</dbReference>
<dbReference type="InterPro" id="IPR012678">
    <property type="entry name" value="Ribosomal_uL23/eL15/eS24_sf"/>
</dbReference>
<evidence type="ECO:0000256" key="4">
    <source>
        <dbReference type="ARBA" id="ARBA00022980"/>
    </source>
</evidence>
<dbReference type="InterPro" id="IPR013025">
    <property type="entry name" value="Ribosomal_uL23-like"/>
</dbReference>
<keyword evidence="2 6" id="KW-0699">rRNA-binding</keyword>
<dbReference type="EMBL" id="RBZU01000016">
    <property type="protein sequence ID" value="RKP45673.1"/>
    <property type="molecule type" value="Genomic_DNA"/>
</dbReference>
<dbReference type="GO" id="GO:0006412">
    <property type="term" value="P:translation"/>
    <property type="evidence" value="ECO:0007669"/>
    <property type="project" value="UniProtKB-UniRule"/>
</dbReference>
<dbReference type="Pfam" id="PF00276">
    <property type="entry name" value="Ribosomal_L23"/>
    <property type="match status" value="1"/>
</dbReference>
<dbReference type="Proteomes" id="UP000270342">
    <property type="component" value="Unassembled WGS sequence"/>
</dbReference>
<organism evidence="7 8">
    <name type="scientific">Pararobbsia silviterrae</name>
    <dbReference type="NCBI Taxonomy" id="1792498"/>
    <lineage>
        <taxon>Bacteria</taxon>
        <taxon>Pseudomonadati</taxon>
        <taxon>Pseudomonadota</taxon>
        <taxon>Betaproteobacteria</taxon>
        <taxon>Burkholderiales</taxon>
        <taxon>Burkholderiaceae</taxon>
        <taxon>Pararobbsia</taxon>
    </lineage>
</organism>
<evidence type="ECO:0000256" key="1">
    <source>
        <dbReference type="ARBA" id="ARBA00006700"/>
    </source>
</evidence>
<keyword evidence="8" id="KW-1185">Reference proteome</keyword>
<comment type="caution">
    <text evidence="7">The sequence shown here is derived from an EMBL/GenBank/DDBJ whole genome shotgun (WGS) entry which is preliminary data.</text>
</comment>
<accession>A0A494XDJ1</accession>
<evidence type="ECO:0000313" key="8">
    <source>
        <dbReference type="Proteomes" id="UP000270342"/>
    </source>
</evidence>
<reference evidence="7 8" key="1">
    <citation type="submission" date="2018-10" db="EMBL/GenBank/DDBJ databases">
        <title>Robbsia sp. DHC34, isolated from soil.</title>
        <authorList>
            <person name="Gao Z.-H."/>
            <person name="Qiu L.-H."/>
        </authorList>
    </citation>
    <scope>NUCLEOTIDE SEQUENCE [LARGE SCALE GENOMIC DNA]</scope>
    <source>
        <strain evidence="7 8">DHC34</strain>
    </source>
</reference>
<comment type="subunit">
    <text evidence="6">Part of the 50S ribosomal subunit. Contacts protein L29, and trigger factor when it is bound to the ribosome.</text>
</comment>
<sequence>MTELRKNDHRLLQVLRAPVISEKATLVADKNEQVVFEIAPDATKPEVKAAVELLFKVEVESVQVLNIKGKAKRFGRFNGKRKDVRKAYVSLKPGQEINFEAEAK</sequence>
<dbReference type="FunFam" id="3.30.70.330:FF:000001">
    <property type="entry name" value="50S ribosomal protein L23"/>
    <property type="match status" value="1"/>
</dbReference>
<dbReference type="RefSeq" id="WP_121090711.1">
    <property type="nucleotide sequence ID" value="NZ_RBZU01000016.1"/>
</dbReference>
<keyword evidence="4 6" id="KW-0689">Ribosomal protein</keyword>
<evidence type="ECO:0000313" key="7">
    <source>
        <dbReference type="EMBL" id="RKP45673.1"/>
    </source>
</evidence>
<dbReference type="HAMAP" id="MF_01369_B">
    <property type="entry name" value="Ribosomal_uL23_B"/>
    <property type="match status" value="1"/>
</dbReference>
<dbReference type="GO" id="GO:0005840">
    <property type="term" value="C:ribosome"/>
    <property type="evidence" value="ECO:0007669"/>
    <property type="project" value="UniProtKB-KW"/>
</dbReference>
<dbReference type="GO" id="GO:1990904">
    <property type="term" value="C:ribonucleoprotein complex"/>
    <property type="evidence" value="ECO:0007669"/>
    <property type="project" value="UniProtKB-KW"/>
</dbReference>